<reference evidence="9" key="2">
    <citation type="submission" date="2021-04" db="EMBL/GenBank/DDBJ databases">
        <authorList>
            <person name="Gilroy R."/>
        </authorList>
    </citation>
    <scope>NUCLEOTIDE SEQUENCE</scope>
    <source>
        <strain evidence="9">USASDec5-558</strain>
    </source>
</reference>
<keyword evidence="2" id="KW-0479">Metal-binding</keyword>
<organism evidence="9 10">
    <name type="scientific">Candidatus Anaerobiospirillum pullistercoris</name>
    <dbReference type="NCBI Taxonomy" id="2838452"/>
    <lineage>
        <taxon>Bacteria</taxon>
        <taxon>Pseudomonadati</taxon>
        <taxon>Pseudomonadota</taxon>
        <taxon>Gammaproteobacteria</taxon>
        <taxon>Aeromonadales</taxon>
        <taxon>Succinivibrionaceae</taxon>
        <taxon>Anaerobiospirillum</taxon>
    </lineage>
</organism>
<evidence type="ECO:0000313" key="9">
    <source>
        <dbReference type="EMBL" id="HIX57534.1"/>
    </source>
</evidence>
<accession>A0A9D2B211</accession>
<evidence type="ECO:0000256" key="3">
    <source>
        <dbReference type="ARBA" id="ARBA00023211"/>
    </source>
</evidence>
<dbReference type="CDD" id="cd20309">
    <property type="entry name" value="cupin_EcSI"/>
    <property type="match status" value="1"/>
</dbReference>
<dbReference type="Proteomes" id="UP000886829">
    <property type="component" value="Unassembled WGS sequence"/>
</dbReference>
<comment type="similarity">
    <text evidence="7">Belongs to the D-lyxose ketol-isomerase family.</text>
</comment>
<dbReference type="AlphaFoldDB" id="A0A9D2B211"/>
<name>A0A9D2B211_9GAMM</name>
<keyword evidence="3" id="KW-0464">Manganese</keyword>
<evidence type="ECO:0000256" key="8">
    <source>
        <dbReference type="ARBA" id="ARBA00044972"/>
    </source>
</evidence>
<dbReference type="Gene3D" id="2.60.120.10">
    <property type="entry name" value="Jelly Rolls"/>
    <property type="match status" value="1"/>
</dbReference>
<evidence type="ECO:0000313" key="10">
    <source>
        <dbReference type="Proteomes" id="UP000886829"/>
    </source>
</evidence>
<reference evidence="9" key="1">
    <citation type="journal article" date="2021" name="PeerJ">
        <title>Extensive microbial diversity within the chicken gut microbiome revealed by metagenomics and culture.</title>
        <authorList>
            <person name="Gilroy R."/>
            <person name="Ravi A."/>
            <person name="Getino M."/>
            <person name="Pursley I."/>
            <person name="Horton D.L."/>
            <person name="Alikhan N.F."/>
            <person name="Baker D."/>
            <person name="Gharbi K."/>
            <person name="Hall N."/>
            <person name="Watson M."/>
            <person name="Adriaenssens E.M."/>
            <person name="Foster-Nyarko E."/>
            <person name="Jarju S."/>
            <person name="Secka A."/>
            <person name="Antonio M."/>
            <person name="Oren A."/>
            <person name="Chaudhuri R.R."/>
            <person name="La Ragione R."/>
            <person name="Hildebrand F."/>
            <person name="Pallen M.J."/>
        </authorList>
    </citation>
    <scope>NUCLEOTIDE SEQUENCE</scope>
    <source>
        <strain evidence="9">USASDec5-558</strain>
    </source>
</reference>
<comment type="caution">
    <text evidence="9">The sequence shown here is derived from an EMBL/GenBank/DDBJ whole genome shotgun (WGS) entry which is preliminary data.</text>
</comment>
<gene>
    <name evidence="9" type="ORF">H9850_08705</name>
</gene>
<proteinExistence type="inferred from homology"/>
<dbReference type="EMBL" id="DXEV01000170">
    <property type="protein sequence ID" value="HIX57534.1"/>
    <property type="molecule type" value="Genomic_DNA"/>
</dbReference>
<dbReference type="InterPro" id="IPR010864">
    <property type="entry name" value="D-lyxose_isomer"/>
</dbReference>
<evidence type="ECO:0000256" key="2">
    <source>
        <dbReference type="ARBA" id="ARBA00022723"/>
    </source>
</evidence>
<keyword evidence="5" id="KW-0119">Carbohydrate metabolism</keyword>
<dbReference type="Pfam" id="PF07385">
    <property type="entry name" value="Lyx_isomer"/>
    <property type="match status" value="1"/>
</dbReference>
<evidence type="ECO:0000256" key="6">
    <source>
        <dbReference type="ARBA" id="ARBA00044907"/>
    </source>
</evidence>
<comment type="catalytic activity">
    <reaction evidence="6">
        <text>D-lyxose = D-xylulose</text>
        <dbReference type="Rhea" id="RHEA:14201"/>
        <dbReference type="ChEBI" id="CHEBI:16789"/>
        <dbReference type="ChEBI" id="CHEBI:17140"/>
        <dbReference type="EC" id="5.3.1.15"/>
    </reaction>
</comment>
<evidence type="ECO:0000256" key="5">
    <source>
        <dbReference type="ARBA" id="ARBA00023277"/>
    </source>
</evidence>
<protein>
    <recommendedName>
        <fullName evidence="8">D-lyxose ketol-isomerase</fullName>
        <ecNumber evidence="8">5.3.1.15</ecNumber>
    </recommendedName>
</protein>
<sequence>MKRSFINKIVEEAMAFAREQNMTLPKFAYMTADDWRNADQASWEEVFDLELGWDVTDYGTNDFYKTGTCLFTLRNGSVSNPKYPKPYAEKMMLIEDGQVLPYHFHTYKMEDILNRGGGTLCIKCYWATEDNKLDEQRPVEISFDAQKRIFAPGEVIRIPVGSGVTLPPRMYHSIWAEEGKVMSWEVSKVNDDHTDNTYLEGCPRFSEIEEDEPMRWCLCNEYAKVRK</sequence>
<dbReference type="GO" id="GO:0046872">
    <property type="term" value="F:metal ion binding"/>
    <property type="evidence" value="ECO:0007669"/>
    <property type="project" value="UniProtKB-KW"/>
</dbReference>
<dbReference type="EC" id="5.3.1.15" evidence="8"/>
<dbReference type="GO" id="GO:0047828">
    <property type="term" value="F:D-lyxose ketol-isomerase activity"/>
    <property type="evidence" value="ECO:0007669"/>
    <property type="project" value="UniProtKB-EC"/>
</dbReference>
<dbReference type="InterPro" id="IPR014710">
    <property type="entry name" value="RmlC-like_jellyroll"/>
</dbReference>
<evidence type="ECO:0000256" key="4">
    <source>
        <dbReference type="ARBA" id="ARBA00023235"/>
    </source>
</evidence>
<comment type="cofactor">
    <cofactor evidence="1">
        <name>Mn(2+)</name>
        <dbReference type="ChEBI" id="CHEBI:29035"/>
    </cofactor>
</comment>
<evidence type="ECO:0000256" key="7">
    <source>
        <dbReference type="ARBA" id="ARBA00044951"/>
    </source>
</evidence>
<keyword evidence="4 9" id="KW-0413">Isomerase</keyword>
<dbReference type="InterPro" id="IPR047581">
    <property type="entry name" value="EcSI_cupin"/>
</dbReference>
<evidence type="ECO:0000256" key="1">
    <source>
        <dbReference type="ARBA" id="ARBA00001936"/>
    </source>
</evidence>